<evidence type="ECO:0000313" key="1">
    <source>
        <dbReference type="EMBL" id="SDN86134.1"/>
    </source>
</evidence>
<accession>A0A1H0EUR5</accession>
<reference evidence="1 2" key="1">
    <citation type="submission" date="2016-10" db="EMBL/GenBank/DDBJ databases">
        <authorList>
            <person name="de Groot N.N."/>
        </authorList>
    </citation>
    <scope>NUCLEOTIDE SEQUENCE [LARGE SCALE GENOMIC DNA]</scope>
    <source>
        <strain evidence="2">L7-484,KACC 16230,DSM 25025</strain>
    </source>
</reference>
<sequence>MVCEGRERGMDEAWAALDEALEKRARANGRLRLWWRDDDAVRWTPALARLVALAERFGAPLALAVIPAGLDPRLAGALRDAGGEIAVLQHGFAHRNAALPGGRAVELGGDRETPDLVRDLAMGRETLQAAFGPRFHPVMVPPWNRIEPRIAEALPDLGFRGLSAFGADAERRDGDVRVAHAHLDVLRWKGGAHFAGEAKLLAETRLWLEHPTKDRAACFGLLTHHLDHDEATWDFLERFLTHLLRHARPVSAAEVFGLEVARG</sequence>
<dbReference type="InterPro" id="IPR011330">
    <property type="entry name" value="Glyco_hydro/deAcase_b/a-brl"/>
</dbReference>
<dbReference type="Proteomes" id="UP000198793">
    <property type="component" value="Unassembled WGS sequence"/>
</dbReference>
<name>A0A1H0EUR5_9HYPH</name>
<keyword evidence="2" id="KW-1185">Reference proteome</keyword>
<evidence type="ECO:0000313" key="2">
    <source>
        <dbReference type="Proteomes" id="UP000198793"/>
    </source>
</evidence>
<dbReference type="Gene3D" id="3.20.20.370">
    <property type="entry name" value="Glycoside hydrolase/deacetylase"/>
    <property type="match status" value="1"/>
</dbReference>
<dbReference type="STRING" id="1166073.SAMN05192530_102231"/>
<dbReference type="GO" id="GO:0005975">
    <property type="term" value="P:carbohydrate metabolic process"/>
    <property type="evidence" value="ECO:0007669"/>
    <property type="project" value="InterPro"/>
</dbReference>
<gene>
    <name evidence="1" type="ORF">SAMN05192530_102231</name>
</gene>
<dbReference type="InterPro" id="IPR049591">
    <property type="entry name" value="CE4_u4-like"/>
</dbReference>
<evidence type="ECO:0008006" key="3">
    <source>
        <dbReference type="Google" id="ProtNLM"/>
    </source>
</evidence>
<dbReference type="AlphaFoldDB" id="A0A1H0EUR5"/>
<protein>
    <recommendedName>
        <fullName evidence="3">Polysaccharide deacetylase</fullName>
    </recommendedName>
</protein>
<dbReference type="SUPFAM" id="SSF88713">
    <property type="entry name" value="Glycoside hydrolase/deacetylase"/>
    <property type="match status" value="1"/>
</dbReference>
<dbReference type="EMBL" id="FNIT01000002">
    <property type="protein sequence ID" value="SDN86134.1"/>
    <property type="molecule type" value="Genomic_DNA"/>
</dbReference>
<organism evidence="1 2">
    <name type="scientific">Aureimonas jatrophae</name>
    <dbReference type="NCBI Taxonomy" id="1166073"/>
    <lineage>
        <taxon>Bacteria</taxon>
        <taxon>Pseudomonadati</taxon>
        <taxon>Pseudomonadota</taxon>
        <taxon>Alphaproteobacteria</taxon>
        <taxon>Hyphomicrobiales</taxon>
        <taxon>Aurantimonadaceae</taxon>
        <taxon>Aureimonas</taxon>
    </lineage>
</organism>
<dbReference type="CDD" id="cd10928">
    <property type="entry name" value="CE4_u4"/>
    <property type="match status" value="1"/>
</dbReference>
<proteinExistence type="predicted"/>